<keyword evidence="6" id="KW-0238">DNA-binding</keyword>
<dbReference type="Pfam" id="PF00096">
    <property type="entry name" value="zf-C2H2"/>
    <property type="match status" value="4"/>
</dbReference>
<evidence type="ECO:0000313" key="15">
    <source>
        <dbReference type="EMBL" id="SSX18679.1"/>
    </source>
</evidence>
<evidence type="ECO:0000313" key="14">
    <source>
        <dbReference type="EMBL" id="SSW98293.1"/>
    </source>
</evidence>
<evidence type="ECO:0000256" key="1">
    <source>
        <dbReference type="ARBA" id="ARBA00004123"/>
    </source>
</evidence>
<evidence type="ECO:0000256" key="2">
    <source>
        <dbReference type="ARBA" id="ARBA00022723"/>
    </source>
</evidence>
<evidence type="ECO:0000256" key="6">
    <source>
        <dbReference type="ARBA" id="ARBA00023125"/>
    </source>
</evidence>
<evidence type="ECO:0000256" key="9">
    <source>
        <dbReference type="PROSITE-ProRule" id="PRU00042"/>
    </source>
</evidence>
<dbReference type="OMA" id="NESSECR"/>
<dbReference type="AlphaFoldDB" id="A0A336LQ31"/>
<comment type="similarity">
    <text evidence="8">Belongs to the snail C2H2-type zinc-finger protein family.</text>
</comment>
<evidence type="ECO:0000259" key="13">
    <source>
        <dbReference type="PROSITE" id="PS51915"/>
    </source>
</evidence>
<dbReference type="GO" id="GO:0000978">
    <property type="term" value="F:RNA polymerase II cis-regulatory region sequence-specific DNA binding"/>
    <property type="evidence" value="ECO:0007669"/>
    <property type="project" value="TreeGrafter"/>
</dbReference>
<name>A0A336LQ31_CULSO</name>
<feature type="domain" description="C2H2-type" evidence="12">
    <location>
        <begin position="270"/>
        <end position="298"/>
    </location>
</feature>
<protein>
    <submittedName>
        <fullName evidence="15">CSON010372 protein</fullName>
    </submittedName>
</protein>
<evidence type="ECO:0000256" key="11">
    <source>
        <dbReference type="SAM" id="MobiDB-lite"/>
    </source>
</evidence>
<feature type="domain" description="C2H2-type" evidence="12">
    <location>
        <begin position="299"/>
        <end position="327"/>
    </location>
</feature>
<evidence type="ECO:0000256" key="3">
    <source>
        <dbReference type="ARBA" id="ARBA00022737"/>
    </source>
</evidence>
<organism evidence="15">
    <name type="scientific">Culicoides sonorensis</name>
    <name type="common">Biting midge</name>
    <dbReference type="NCBI Taxonomy" id="179676"/>
    <lineage>
        <taxon>Eukaryota</taxon>
        <taxon>Metazoa</taxon>
        <taxon>Ecdysozoa</taxon>
        <taxon>Arthropoda</taxon>
        <taxon>Hexapoda</taxon>
        <taxon>Insecta</taxon>
        <taxon>Pterygota</taxon>
        <taxon>Neoptera</taxon>
        <taxon>Endopterygota</taxon>
        <taxon>Diptera</taxon>
        <taxon>Nematocera</taxon>
        <taxon>Chironomoidea</taxon>
        <taxon>Ceratopogonidae</taxon>
        <taxon>Ceratopogoninae</taxon>
        <taxon>Culicoides</taxon>
        <taxon>Monoculicoides</taxon>
    </lineage>
</organism>
<dbReference type="PROSITE" id="PS00028">
    <property type="entry name" value="ZINC_FINGER_C2H2_1"/>
    <property type="match status" value="4"/>
</dbReference>
<dbReference type="SUPFAM" id="SSF57716">
    <property type="entry name" value="Glucocorticoid receptor-like (DNA-binding domain)"/>
    <property type="match status" value="1"/>
</dbReference>
<dbReference type="PANTHER" id="PTHR24388:SF54">
    <property type="entry name" value="PROTEIN ESCARGOT"/>
    <property type="match status" value="1"/>
</dbReference>
<feature type="binding site" evidence="10">
    <location>
        <position position="53"/>
    </location>
    <ligand>
        <name>Zn(2+)</name>
        <dbReference type="ChEBI" id="CHEBI:29105"/>
    </ligand>
</feature>
<reference evidence="14" key="1">
    <citation type="submission" date="2018-04" db="EMBL/GenBank/DDBJ databases">
        <authorList>
            <person name="Go L.Y."/>
            <person name="Mitchell J.A."/>
        </authorList>
    </citation>
    <scope>NUCLEOTIDE SEQUENCE</scope>
    <source>
        <tissue evidence="14">Whole organism</tissue>
    </source>
</reference>
<keyword evidence="7" id="KW-0539">Nucleus</keyword>
<feature type="domain" description="ZAD" evidence="13">
    <location>
        <begin position="5"/>
        <end position="77"/>
    </location>
</feature>
<feature type="domain" description="C2H2-type" evidence="12">
    <location>
        <begin position="207"/>
        <end position="230"/>
    </location>
</feature>
<feature type="compositionally biased region" description="Basic residues" evidence="11">
    <location>
        <begin position="145"/>
        <end position="156"/>
    </location>
</feature>
<dbReference type="SMART" id="SM00355">
    <property type="entry name" value="ZnF_C2H2"/>
    <property type="match status" value="6"/>
</dbReference>
<dbReference type="SMART" id="SM00868">
    <property type="entry name" value="zf-AD"/>
    <property type="match status" value="1"/>
</dbReference>
<evidence type="ECO:0000256" key="7">
    <source>
        <dbReference type="ARBA" id="ARBA00023242"/>
    </source>
</evidence>
<keyword evidence="2 10" id="KW-0479">Metal-binding</keyword>
<feature type="region of interest" description="Disordered" evidence="11">
    <location>
        <begin position="145"/>
        <end position="168"/>
    </location>
</feature>
<accession>A0A336LQ31</accession>
<feature type="domain" description="C2H2-type" evidence="12">
    <location>
        <begin position="178"/>
        <end position="201"/>
    </location>
</feature>
<comment type="subcellular location">
    <subcellularLocation>
        <location evidence="1">Nucleus</location>
    </subcellularLocation>
</comment>
<gene>
    <name evidence="15" type="primary">CSON010372</name>
</gene>
<feature type="domain" description="C2H2-type" evidence="12">
    <location>
        <begin position="341"/>
        <end position="369"/>
    </location>
</feature>
<dbReference type="SUPFAM" id="SSF57667">
    <property type="entry name" value="beta-beta-alpha zinc fingers"/>
    <property type="match status" value="2"/>
</dbReference>
<proteinExistence type="inferred from homology"/>
<dbReference type="GO" id="GO:0005634">
    <property type="term" value="C:nucleus"/>
    <property type="evidence" value="ECO:0007669"/>
    <property type="project" value="UniProtKB-SubCell"/>
</dbReference>
<keyword evidence="4 9" id="KW-0863">Zinc-finger</keyword>
<dbReference type="PROSITE" id="PS50157">
    <property type="entry name" value="ZINC_FINGER_C2H2_2"/>
    <property type="match status" value="5"/>
</dbReference>
<keyword evidence="5 10" id="KW-0862">Zinc</keyword>
<feature type="binding site" evidence="10">
    <location>
        <position position="7"/>
    </location>
    <ligand>
        <name>Zn(2+)</name>
        <dbReference type="ChEBI" id="CHEBI:29105"/>
    </ligand>
</feature>
<evidence type="ECO:0000256" key="10">
    <source>
        <dbReference type="PROSITE-ProRule" id="PRU01263"/>
    </source>
</evidence>
<evidence type="ECO:0000259" key="12">
    <source>
        <dbReference type="PROSITE" id="PS50157"/>
    </source>
</evidence>
<dbReference type="EMBL" id="UFQT01000041">
    <property type="protein sequence ID" value="SSX18679.1"/>
    <property type="molecule type" value="Genomic_DNA"/>
</dbReference>
<dbReference type="InterPro" id="IPR012934">
    <property type="entry name" value="Znf_AD"/>
</dbReference>
<dbReference type="Gene3D" id="3.40.1800.20">
    <property type="match status" value="1"/>
</dbReference>
<dbReference type="InterPro" id="IPR036236">
    <property type="entry name" value="Znf_C2H2_sf"/>
</dbReference>
<evidence type="ECO:0000256" key="8">
    <source>
        <dbReference type="ARBA" id="ARBA00037948"/>
    </source>
</evidence>
<evidence type="ECO:0000256" key="5">
    <source>
        <dbReference type="ARBA" id="ARBA00022833"/>
    </source>
</evidence>
<feature type="binding site" evidence="10">
    <location>
        <position position="50"/>
    </location>
    <ligand>
        <name>Zn(2+)</name>
        <dbReference type="ChEBI" id="CHEBI:29105"/>
    </ligand>
</feature>
<dbReference type="EMBL" id="UFQS01000041">
    <property type="protein sequence ID" value="SSW98293.1"/>
    <property type="molecule type" value="Genomic_DNA"/>
</dbReference>
<feature type="binding site" evidence="10">
    <location>
        <position position="10"/>
    </location>
    <ligand>
        <name>Zn(2+)</name>
        <dbReference type="ChEBI" id="CHEBI:29105"/>
    </ligand>
</feature>
<dbReference type="Gene3D" id="3.30.160.60">
    <property type="entry name" value="Classic Zinc Finger"/>
    <property type="match status" value="3"/>
</dbReference>
<dbReference type="GO" id="GO:0000981">
    <property type="term" value="F:DNA-binding transcription factor activity, RNA polymerase II-specific"/>
    <property type="evidence" value="ECO:0007669"/>
    <property type="project" value="TreeGrafter"/>
</dbReference>
<reference evidence="15" key="2">
    <citation type="submission" date="2018-07" db="EMBL/GenBank/DDBJ databases">
        <authorList>
            <person name="Quirk P.G."/>
            <person name="Krulwich T.A."/>
        </authorList>
    </citation>
    <scope>NUCLEOTIDE SEQUENCE</scope>
</reference>
<dbReference type="VEuPathDB" id="VectorBase:CSON010372"/>
<dbReference type="PROSITE" id="PS51915">
    <property type="entry name" value="ZAD"/>
    <property type="match status" value="1"/>
</dbReference>
<sequence>MNESSECRLCLKSSKQIIKITVESSIVKAIQDLFNLKLFNESRVTNQALCIICHTTIESFYKFYNEIKSIQAALEDKAQIKLELNSDFEDSATFPDTHSDNEPFLEALCETDLKEDNKNQTLFEENQKEKEAQPEVKFKITPSTKKYHKNPKKRKNAAINDDDDEIPKPKKPRKVKIFYCDICGRDFKKYNFVKAHILQKHLNIFEHVCNYCGKTSFDKSTLKRHIDSVHLKIFRRRRDICPDCGAAVVALKLHRRLKHGIGEKKEKIFYTCDICAQQFTRFTYLKRHILRKHLNRFDDKCPFCQKCFYNRMSVERHMQSQHPDQVPENIKKKRLLESIRSPCDLCDKVFHRRANYLRHRRTVHKDEEIVMPFKMEPVFKEQFQ</sequence>
<dbReference type="PANTHER" id="PTHR24388">
    <property type="entry name" value="ZINC FINGER PROTEIN"/>
    <property type="match status" value="1"/>
</dbReference>
<evidence type="ECO:0000256" key="4">
    <source>
        <dbReference type="ARBA" id="ARBA00022771"/>
    </source>
</evidence>
<dbReference type="InterPro" id="IPR013087">
    <property type="entry name" value="Znf_C2H2_type"/>
</dbReference>
<keyword evidence="3" id="KW-0677">Repeat</keyword>
<dbReference type="InterPro" id="IPR050527">
    <property type="entry name" value="Snail/Krueppel_Znf"/>
</dbReference>
<dbReference type="Pfam" id="PF07776">
    <property type="entry name" value="zf-AD"/>
    <property type="match status" value="1"/>
</dbReference>
<dbReference type="GO" id="GO:0008270">
    <property type="term" value="F:zinc ion binding"/>
    <property type="evidence" value="ECO:0007669"/>
    <property type="project" value="UniProtKB-UniRule"/>
</dbReference>